<dbReference type="InterPro" id="IPR038063">
    <property type="entry name" value="Transpep_catalytic_dom"/>
</dbReference>
<dbReference type="GO" id="GO:0008360">
    <property type="term" value="P:regulation of cell shape"/>
    <property type="evidence" value="ECO:0007669"/>
    <property type="project" value="UniProtKB-UniRule"/>
</dbReference>
<dbReference type="PANTHER" id="PTHR38589:SF1">
    <property type="entry name" value="BLR0621 PROTEIN"/>
    <property type="match status" value="1"/>
</dbReference>
<evidence type="ECO:0000313" key="10">
    <source>
        <dbReference type="Proteomes" id="UP000585437"/>
    </source>
</evidence>
<proteinExistence type="inferred from homology"/>
<sequence>MSEMHRFREKDHKTGPVVVVRTAPRDRRRAIVTCGGITVQAALGRSGTTAFKREGDGGTPIAAMRIISGFIRGDRLSVPATRLPLRRIGRDMLWCDEPKHPAYNRLVKAPFKPSHEEMKRADELYDICLVLDWNITSRKRHGGSAIFFHLIRPGYQPTAGCVAVHPRDMKRLLPFLRKGTVVRVLG</sequence>
<dbReference type="InterPro" id="IPR005490">
    <property type="entry name" value="LD_TPept_cat_dom"/>
</dbReference>
<dbReference type="PANTHER" id="PTHR38589">
    <property type="entry name" value="BLR0621 PROTEIN"/>
    <property type="match status" value="1"/>
</dbReference>
<comment type="caution">
    <text evidence="9">The sequence shown here is derived from an EMBL/GenBank/DDBJ whole genome shotgun (WGS) entry which is preliminary data.</text>
</comment>
<dbReference type="SUPFAM" id="SSF141523">
    <property type="entry name" value="L,D-transpeptidase catalytic domain-like"/>
    <property type="match status" value="1"/>
</dbReference>
<dbReference type="GO" id="GO:0004180">
    <property type="term" value="F:carboxypeptidase activity"/>
    <property type="evidence" value="ECO:0007669"/>
    <property type="project" value="UniProtKB-ARBA"/>
</dbReference>
<dbReference type="EMBL" id="JACHBU010000003">
    <property type="protein sequence ID" value="MBB6508807.1"/>
    <property type="molecule type" value="Genomic_DNA"/>
</dbReference>
<keyword evidence="4 7" id="KW-0133">Cell shape</keyword>
<dbReference type="UniPathway" id="UPA00219"/>
<gene>
    <name evidence="9" type="ORF">F4695_002156</name>
</gene>
<dbReference type="Proteomes" id="UP000585437">
    <property type="component" value="Unassembled WGS sequence"/>
</dbReference>
<comment type="pathway">
    <text evidence="1 7">Cell wall biogenesis; peptidoglycan biosynthesis.</text>
</comment>
<dbReference type="GO" id="GO:0071555">
    <property type="term" value="P:cell wall organization"/>
    <property type="evidence" value="ECO:0007669"/>
    <property type="project" value="UniProtKB-UniRule"/>
</dbReference>
<evidence type="ECO:0000256" key="7">
    <source>
        <dbReference type="PROSITE-ProRule" id="PRU01373"/>
    </source>
</evidence>
<accession>A0A7X0JLB8</accession>
<dbReference type="GO" id="GO:0009252">
    <property type="term" value="P:peptidoglycan biosynthetic process"/>
    <property type="evidence" value="ECO:0007669"/>
    <property type="project" value="UniProtKB-UniPathway"/>
</dbReference>
<evidence type="ECO:0000256" key="3">
    <source>
        <dbReference type="ARBA" id="ARBA00022679"/>
    </source>
</evidence>
<keyword evidence="3" id="KW-0808">Transferase</keyword>
<comment type="similarity">
    <text evidence="2">Belongs to the YkuD family.</text>
</comment>
<feature type="active site" description="Nucleophile" evidence="7">
    <location>
        <position position="161"/>
    </location>
</feature>
<keyword evidence="6 7" id="KW-0961">Cell wall biogenesis/degradation</keyword>
<dbReference type="CDD" id="cd16913">
    <property type="entry name" value="YkuD_like"/>
    <property type="match status" value="1"/>
</dbReference>
<name>A0A7X0JLB8_9HYPH</name>
<evidence type="ECO:0000256" key="4">
    <source>
        <dbReference type="ARBA" id="ARBA00022960"/>
    </source>
</evidence>
<protein>
    <submittedName>
        <fullName evidence="9">L,D-peptidoglycan transpeptidase YkuD (ErfK/YbiS/YcfS/YnhG family)</fullName>
    </submittedName>
</protein>
<evidence type="ECO:0000313" key="9">
    <source>
        <dbReference type="EMBL" id="MBB6508807.1"/>
    </source>
</evidence>
<reference evidence="9 10" key="1">
    <citation type="submission" date="2020-08" db="EMBL/GenBank/DDBJ databases">
        <title>The Agave Microbiome: Exploring the role of microbial communities in plant adaptations to desert environments.</title>
        <authorList>
            <person name="Partida-Martinez L.P."/>
        </authorList>
    </citation>
    <scope>NUCLEOTIDE SEQUENCE [LARGE SCALE GENOMIC DNA]</scope>
    <source>
        <strain evidence="9 10">AS3.12</strain>
    </source>
</reference>
<dbReference type="GO" id="GO:0016740">
    <property type="term" value="F:transferase activity"/>
    <property type="evidence" value="ECO:0007669"/>
    <property type="project" value="UniProtKB-KW"/>
</dbReference>
<dbReference type="Pfam" id="PF03734">
    <property type="entry name" value="YkuD"/>
    <property type="match status" value="1"/>
</dbReference>
<feature type="domain" description="L,D-TPase catalytic" evidence="8">
    <location>
        <begin position="18"/>
        <end position="185"/>
    </location>
</feature>
<evidence type="ECO:0000256" key="2">
    <source>
        <dbReference type="ARBA" id="ARBA00005992"/>
    </source>
</evidence>
<evidence type="ECO:0000256" key="6">
    <source>
        <dbReference type="ARBA" id="ARBA00023316"/>
    </source>
</evidence>
<keyword evidence="10" id="KW-1185">Reference proteome</keyword>
<evidence type="ECO:0000256" key="5">
    <source>
        <dbReference type="ARBA" id="ARBA00022984"/>
    </source>
</evidence>
<dbReference type="PROSITE" id="PS52029">
    <property type="entry name" value="LD_TPASE"/>
    <property type="match status" value="1"/>
</dbReference>
<dbReference type="AlphaFoldDB" id="A0A7X0JLB8"/>
<evidence type="ECO:0000256" key="1">
    <source>
        <dbReference type="ARBA" id="ARBA00004752"/>
    </source>
</evidence>
<feature type="active site" description="Proton donor/acceptor" evidence="7">
    <location>
        <position position="149"/>
    </location>
</feature>
<evidence type="ECO:0000259" key="8">
    <source>
        <dbReference type="PROSITE" id="PS52029"/>
    </source>
</evidence>
<keyword evidence="5 7" id="KW-0573">Peptidoglycan synthesis</keyword>
<organism evidence="9 10">
    <name type="scientific">Rhizobium soli</name>
    <dbReference type="NCBI Taxonomy" id="424798"/>
    <lineage>
        <taxon>Bacteria</taxon>
        <taxon>Pseudomonadati</taxon>
        <taxon>Pseudomonadota</taxon>
        <taxon>Alphaproteobacteria</taxon>
        <taxon>Hyphomicrobiales</taxon>
        <taxon>Rhizobiaceae</taxon>
        <taxon>Rhizobium/Agrobacterium group</taxon>
        <taxon>Rhizobium</taxon>
    </lineage>
</organism>